<evidence type="ECO:0000256" key="5">
    <source>
        <dbReference type="ARBA" id="ARBA00023242"/>
    </source>
</evidence>
<dbReference type="GO" id="GO:0046983">
    <property type="term" value="F:protein dimerization activity"/>
    <property type="evidence" value="ECO:0007669"/>
    <property type="project" value="InterPro"/>
</dbReference>
<dbReference type="GO" id="GO:0003700">
    <property type="term" value="F:DNA-binding transcription factor activity"/>
    <property type="evidence" value="ECO:0007669"/>
    <property type="project" value="InterPro"/>
</dbReference>
<proteinExistence type="evidence at transcript level"/>
<dbReference type="PRINTS" id="PR00404">
    <property type="entry name" value="MADSDOMAIN"/>
</dbReference>
<feature type="domain" description="MADS-box" evidence="7">
    <location>
        <begin position="1"/>
        <end position="61"/>
    </location>
</feature>
<accession>A0A4P8DHA5</accession>
<dbReference type="Gene3D" id="3.40.1810.10">
    <property type="entry name" value="Transcription factor, MADS-box"/>
    <property type="match status" value="1"/>
</dbReference>
<dbReference type="PROSITE" id="PS00350">
    <property type="entry name" value="MADS_BOX_1"/>
    <property type="match status" value="1"/>
</dbReference>
<dbReference type="GO" id="GO:0048437">
    <property type="term" value="P:floral organ development"/>
    <property type="evidence" value="ECO:0007669"/>
    <property type="project" value="UniProtKB-ARBA"/>
</dbReference>
<keyword evidence="4" id="KW-0804">Transcription</keyword>
<reference evidence="9" key="1">
    <citation type="submission" date="2018-09" db="EMBL/GenBank/DDBJ databases">
        <authorList>
            <person name="Ma J."/>
            <person name="Deng S."/>
            <person name="Mao W."/>
            <person name="Ma L."/>
            <person name="Chen F."/>
        </authorList>
    </citation>
    <scope>NUCLEOTIDE SEQUENCE</scope>
</reference>
<dbReference type="PANTHER" id="PTHR48019">
    <property type="entry name" value="SERUM RESPONSE FACTOR HOMOLOG"/>
    <property type="match status" value="1"/>
</dbReference>
<evidence type="ECO:0000256" key="4">
    <source>
        <dbReference type="ARBA" id="ARBA00023163"/>
    </source>
</evidence>
<dbReference type="InterPro" id="IPR033896">
    <property type="entry name" value="MEF2-like_N"/>
</dbReference>
<dbReference type="Pfam" id="PF00319">
    <property type="entry name" value="SRF-TF"/>
    <property type="match status" value="1"/>
</dbReference>
<evidence type="ECO:0000256" key="1">
    <source>
        <dbReference type="ARBA" id="ARBA00004123"/>
    </source>
</evidence>
<keyword evidence="6" id="KW-0175">Coiled coil</keyword>
<evidence type="ECO:0000259" key="8">
    <source>
        <dbReference type="PROSITE" id="PS51297"/>
    </source>
</evidence>
<dbReference type="SUPFAM" id="SSF55455">
    <property type="entry name" value="SRF-like"/>
    <property type="match status" value="1"/>
</dbReference>
<dbReference type="FunFam" id="3.40.1810.10:FF:000004">
    <property type="entry name" value="MADS-box transcription factor 1"/>
    <property type="match status" value="1"/>
</dbReference>
<evidence type="ECO:0000313" key="9">
    <source>
        <dbReference type="EMBL" id="QCL07894.1"/>
    </source>
</evidence>
<evidence type="ECO:0000259" key="7">
    <source>
        <dbReference type="PROSITE" id="PS50066"/>
    </source>
</evidence>
<sequence>MGRGRVELKRIENKINRQVTFAKRRNGLLKKAYELSVLCDAEVALIIFSTRGKLYEFCSSPSMLQTLERYQKCSYSTLEVSAPTNETQSSYQEYLKLKARVEILQRTQRNLLGEDLGPLSTKELEQLENQLEMSLKQIRSTKTQFMLDQLSDLKRKEQMLVEANKALKRKLEENGRENLLQLSWDTGAQNMSSYNRQPSHSEGFFQPLDCQPTLQMGYHPVYEDQMTVATNHGQNNVHGFMPGWMA</sequence>
<dbReference type="InterPro" id="IPR050142">
    <property type="entry name" value="MADS-box/MEF2_TF"/>
</dbReference>
<keyword evidence="5" id="KW-0539">Nucleus</keyword>
<dbReference type="PROSITE" id="PS50066">
    <property type="entry name" value="MADS_BOX_2"/>
    <property type="match status" value="1"/>
</dbReference>
<dbReference type="EMBL" id="MH909224">
    <property type="protein sequence ID" value="QCL07894.1"/>
    <property type="molecule type" value="mRNA"/>
</dbReference>
<keyword evidence="2" id="KW-0805">Transcription regulation</keyword>
<evidence type="ECO:0000256" key="3">
    <source>
        <dbReference type="ARBA" id="ARBA00023125"/>
    </source>
</evidence>
<dbReference type="CDD" id="cd00265">
    <property type="entry name" value="MADS_MEF2_like"/>
    <property type="match status" value="1"/>
</dbReference>
<dbReference type="GO" id="GO:0005634">
    <property type="term" value="C:nucleus"/>
    <property type="evidence" value="ECO:0007669"/>
    <property type="project" value="UniProtKB-SubCell"/>
</dbReference>
<dbReference type="GO" id="GO:0000977">
    <property type="term" value="F:RNA polymerase II transcription regulatory region sequence-specific DNA binding"/>
    <property type="evidence" value="ECO:0007669"/>
    <property type="project" value="InterPro"/>
</dbReference>
<dbReference type="PROSITE" id="PS51297">
    <property type="entry name" value="K_BOX"/>
    <property type="match status" value="1"/>
</dbReference>
<name>A0A4P8DHA5_9MAGN</name>
<organism evidence="9">
    <name type="scientific">Magnolia wufengensis</name>
    <dbReference type="NCBI Taxonomy" id="517426"/>
    <lineage>
        <taxon>Eukaryota</taxon>
        <taxon>Viridiplantae</taxon>
        <taxon>Streptophyta</taxon>
        <taxon>Embryophyta</taxon>
        <taxon>Tracheophyta</taxon>
        <taxon>Spermatophyta</taxon>
        <taxon>Magnoliopsida</taxon>
        <taxon>Magnoliidae</taxon>
        <taxon>Magnoliales</taxon>
        <taxon>Magnoliaceae</taxon>
        <taxon>Magnolia</taxon>
    </lineage>
</organism>
<dbReference type="SMART" id="SM00432">
    <property type="entry name" value="MADS"/>
    <property type="match status" value="1"/>
</dbReference>
<protein>
    <submittedName>
        <fullName evidence="9">Agamous-like 2</fullName>
    </submittedName>
</protein>
<comment type="subcellular location">
    <subcellularLocation>
        <location evidence="1">Nucleus</location>
    </subcellularLocation>
</comment>
<evidence type="ECO:0000256" key="6">
    <source>
        <dbReference type="SAM" id="Coils"/>
    </source>
</evidence>
<dbReference type="Pfam" id="PF01486">
    <property type="entry name" value="K-box"/>
    <property type="match status" value="1"/>
</dbReference>
<feature type="domain" description="K-box" evidence="8">
    <location>
        <begin position="87"/>
        <end position="177"/>
    </location>
</feature>
<dbReference type="InterPro" id="IPR036879">
    <property type="entry name" value="TF_MADSbox_sf"/>
</dbReference>
<dbReference type="GO" id="GO:0045944">
    <property type="term" value="P:positive regulation of transcription by RNA polymerase II"/>
    <property type="evidence" value="ECO:0007669"/>
    <property type="project" value="InterPro"/>
</dbReference>
<feature type="coiled-coil region" evidence="6">
    <location>
        <begin position="124"/>
        <end position="173"/>
    </location>
</feature>
<evidence type="ECO:0000256" key="2">
    <source>
        <dbReference type="ARBA" id="ARBA00023015"/>
    </source>
</evidence>
<keyword evidence="3" id="KW-0238">DNA-binding</keyword>
<dbReference type="AlphaFoldDB" id="A0A4P8DHA5"/>
<dbReference type="InterPro" id="IPR002487">
    <property type="entry name" value="TF_Kbox"/>
</dbReference>
<dbReference type="InterPro" id="IPR002100">
    <property type="entry name" value="TF_MADSbox"/>
</dbReference>